<name>A0A292PV00_9PEZI</name>
<dbReference type="Gene3D" id="3.40.50.150">
    <property type="entry name" value="Vaccinia Virus protein VP39"/>
    <property type="match status" value="1"/>
</dbReference>
<dbReference type="Pfam" id="PF13489">
    <property type="entry name" value="Methyltransf_23"/>
    <property type="match status" value="1"/>
</dbReference>
<dbReference type="AlphaFoldDB" id="A0A292PV00"/>
<organism evidence="2 3">
    <name type="scientific">Tuber aestivum</name>
    <name type="common">summer truffle</name>
    <dbReference type="NCBI Taxonomy" id="59557"/>
    <lineage>
        <taxon>Eukaryota</taxon>
        <taxon>Fungi</taxon>
        <taxon>Dikarya</taxon>
        <taxon>Ascomycota</taxon>
        <taxon>Pezizomycotina</taxon>
        <taxon>Pezizomycetes</taxon>
        <taxon>Pezizales</taxon>
        <taxon>Tuberaceae</taxon>
        <taxon>Tuber</taxon>
    </lineage>
</organism>
<dbReference type="Proteomes" id="UP001412239">
    <property type="component" value="Unassembled WGS sequence"/>
</dbReference>
<accession>A0A292PV00</accession>
<sequence>MSQSEENPGPAPEYPELSPLEAGSSQDDSDEDYFSNDVSETTSLNSSILDYEYENGLRYHRYRQGSYPMPNDETEQDRLDMMHHIYLMLLDGKLHIAPIGDNPQKILDVGTGTGIWAIDIANEYPSAEVIGTDLSPIQPQWVPPNCRFEVDDAASPWTFAPDSFDFIHSRHLSGALADWPEYIKQIYKALKPGGWMQLSEYATDVTSDDNSYPKECSIRTYLHLMNSAANKIGRVMNVGHTLKGTVEETGFAHVSQKILKLPWAPWPSDPKMKELGRFTLLNCETSFEAFGLALLTRVIGMSADEALKLCQDARKELRNKRIHIYNFQYPPLFLSGYFTARLIVGSYVIVAQKPLEDKEEDD</sequence>
<reference evidence="2" key="1">
    <citation type="submission" date="2015-10" db="EMBL/GenBank/DDBJ databases">
        <authorList>
            <person name="Regsiter A."/>
            <person name="william w."/>
        </authorList>
    </citation>
    <scope>NUCLEOTIDE SEQUENCE</scope>
    <source>
        <strain evidence="2">Montdore</strain>
    </source>
</reference>
<feature type="region of interest" description="Disordered" evidence="1">
    <location>
        <begin position="1"/>
        <end position="41"/>
    </location>
</feature>
<evidence type="ECO:0000313" key="2">
    <source>
        <dbReference type="EMBL" id="CUS10313.1"/>
    </source>
</evidence>
<proteinExistence type="predicted"/>
<dbReference type="GO" id="GO:0008168">
    <property type="term" value="F:methyltransferase activity"/>
    <property type="evidence" value="ECO:0007669"/>
    <property type="project" value="TreeGrafter"/>
</dbReference>
<dbReference type="PANTHER" id="PTHR43591:SF24">
    <property type="entry name" value="2-METHOXY-6-POLYPRENYL-1,4-BENZOQUINOL METHYLASE, MITOCHONDRIAL"/>
    <property type="match status" value="1"/>
</dbReference>
<dbReference type="CDD" id="cd02440">
    <property type="entry name" value="AdoMet_MTases"/>
    <property type="match status" value="1"/>
</dbReference>
<evidence type="ECO:0000256" key="1">
    <source>
        <dbReference type="SAM" id="MobiDB-lite"/>
    </source>
</evidence>
<dbReference type="EMBL" id="LN891050">
    <property type="protein sequence ID" value="CUS10313.1"/>
    <property type="molecule type" value="Genomic_DNA"/>
</dbReference>
<protein>
    <recommendedName>
        <fullName evidence="4">S-adenosyl-L-methionine-dependent methyltransferase</fullName>
    </recommendedName>
</protein>
<evidence type="ECO:0000313" key="3">
    <source>
        <dbReference type="Proteomes" id="UP001412239"/>
    </source>
</evidence>
<dbReference type="SUPFAM" id="SSF53335">
    <property type="entry name" value="S-adenosyl-L-methionine-dependent methyltransferases"/>
    <property type="match status" value="1"/>
</dbReference>
<dbReference type="PANTHER" id="PTHR43591">
    <property type="entry name" value="METHYLTRANSFERASE"/>
    <property type="match status" value="1"/>
</dbReference>
<gene>
    <name evidence="2" type="ORF">GSTUAT00005570001</name>
</gene>
<keyword evidence="3" id="KW-1185">Reference proteome</keyword>
<evidence type="ECO:0008006" key="4">
    <source>
        <dbReference type="Google" id="ProtNLM"/>
    </source>
</evidence>
<dbReference type="InterPro" id="IPR029063">
    <property type="entry name" value="SAM-dependent_MTases_sf"/>
</dbReference>